<dbReference type="GO" id="GO:0006308">
    <property type="term" value="P:DNA catabolic process"/>
    <property type="evidence" value="ECO:0007669"/>
    <property type="project" value="InterPro"/>
</dbReference>
<organism evidence="2 3">
    <name type="scientific">Candidatus Symbiobacter mobilis CR</name>
    <dbReference type="NCBI Taxonomy" id="946483"/>
    <lineage>
        <taxon>Bacteria</taxon>
        <taxon>Pseudomonadati</taxon>
        <taxon>Pseudomonadota</taxon>
        <taxon>Betaproteobacteria</taxon>
        <taxon>Burkholderiales</taxon>
        <taxon>Comamonadaceae</taxon>
    </lineage>
</organism>
<dbReference type="HOGENOM" id="CLU_2153778_0_0_4"/>
<feature type="region of interest" description="Disordered" evidence="1">
    <location>
        <begin position="58"/>
        <end position="111"/>
    </location>
</feature>
<dbReference type="EMBL" id="CP004885">
    <property type="protein sequence ID" value="AGX86934.1"/>
    <property type="molecule type" value="Genomic_DNA"/>
</dbReference>
<dbReference type="KEGG" id="cbx:Cenrod_0829"/>
<proteinExistence type="predicted"/>
<dbReference type="eggNOG" id="ENOG5033D3M">
    <property type="taxonomic scope" value="Bacteria"/>
</dbReference>
<dbReference type="GO" id="GO:0008855">
    <property type="term" value="F:exodeoxyribonuclease VII activity"/>
    <property type="evidence" value="ECO:0007669"/>
    <property type="project" value="InterPro"/>
</dbReference>
<evidence type="ECO:0000313" key="3">
    <source>
        <dbReference type="Proteomes" id="UP000017184"/>
    </source>
</evidence>
<dbReference type="NCBIfam" id="NF045605">
    <property type="entry name" value="xseB_Acin_var"/>
    <property type="match status" value="1"/>
</dbReference>
<dbReference type="RefSeq" id="WP_022771754.1">
    <property type="nucleotide sequence ID" value="NC_022576.1"/>
</dbReference>
<dbReference type="AlphaFoldDB" id="U5N9T4"/>
<gene>
    <name evidence="2" type="ORF">Cenrod_0829</name>
</gene>
<feature type="compositionally biased region" description="Acidic residues" evidence="1">
    <location>
        <begin position="87"/>
        <end position="103"/>
    </location>
</feature>
<dbReference type="InterPro" id="IPR037004">
    <property type="entry name" value="Exonuc_VII_ssu_sf"/>
</dbReference>
<dbReference type="SUPFAM" id="SSF116842">
    <property type="entry name" value="XseB-like"/>
    <property type="match status" value="1"/>
</dbReference>
<dbReference type="OrthoDB" id="9132715at2"/>
<evidence type="ECO:0000256" key="1">
    <source>
        <dbReference type="SAM" id="MobiDB-lite"/>
    </source>
</evidence>
<keyword evidence="3" id="KW-1185">Reference proteome</keyword>
<dbReference type="GO" id="GO:0009318">
    <property type="term" value="C:exodeoxyribonuclease VII complex"/>
    <property type="evidence" value="ECO:0007669"/>
    <property type="project" value="InterPro"/>
</dbReference>
<name>U5N9T4_9BURK</name>
<accession>U5N9T4</accession>
<dbReference type="STRING" id="946483.Cenrod_0829"/>
<dbReference type="Proteomes" id="UP000017184">
    <property type="component" value="Chromosome"/>
</dbReference>
<evidence type="ECO:0000313" key="2">
    <source>
        <dbReference type="EMBL" id="AGX86934.1"/>
    </source>
</evidence>
<protein>
    <submittedName>
        <fullName evidence="2">Uncharacterized protein</fullName>
    </submittedName>
</protein>
<sequence>MNATFKAAYKTLKTNADTLRKQHEPNIDDLLQIVTESVAAYKICQERINAVEKALEKALHDADTPTSEAPKGEQVAQHSSPPKQDEKIDDDIDEDDIDEETDYSYDKDVPF</sequence>
<reference evidence="2 3" key="1">
    <citation type="journal article" date="2013" name="Genome Biol.">
        <title>Genomic analysis reveals key aspects of prokaryotic symbiosis in the phototrophic consortium "Chlorochromatium aggregatum".</title>
        <authorList>
            <person name="Liu Z."/>
            <person name="Muller J."/>
            <person name="Li T."/>
            <person name="Alvey R.M."/>
            <person name="Vogl K."/>
            <person name="Frigaard N.U."/>
            <person name="Rockwell N.C."/>
            <person name="Boyd E.S."/>
            <person name="Tomsho L.P."/>
            <person name="Schuster S.C."/>
            <person name="Henke P."/>
            <person name="Rohde M."/>
            <person name="Overmann J."/>
            <person name="Bryant D.A."/>
        </authorList>
    </citation>
    <scope>NUCLEOTIDE SEQUENCE [LARGE SCALE GENOMIC DNA]</scope>
    <source>
        <strain evidence="2">CR</strain>
    </source>
</reference>